<dbReference type="EMBL" id="DABXZF010000046">
    <property type="protein sequence ID" value="HAO5923518.1"/>
    <property type="molecule type" value="Genomic_DNA"/>
</dbReference>
<keyword evidence="1" id="KW-0812">Transmembrane</keyword>
<dbReference type="Proteomes" id="UP000280270">
    <property type="component" value="Unassembled WGS sequence"/>
</dbReference>
<feature type="transmembrane region" description="Helical" evidence="1">
    <location>
        <begin position="65"/>
        <end position="82"/>
    </location>
</feature>
<accession>A0A3T2H964</accession>
<keyword evidence="1" id="KW-0472">Membrane</keyword>
<comment type="caution">
    <text evidence="2">The sequence shown here is derived from an EMBL/GenBank/DDBJ whole genome shotgun (WGS) entry which is preliminary data.</text>
</comment>
<evidence type="ECO:0000313" key="2">
    <source>
        <dbReference type="EMBL" id="HAO5923518.1"/>
    </source>
</evidence>
<dbReference type="Proteomes" id="UP000853596">
    <property type="component" value="Unassembled WGS sequence"/>
</dbReference>
<name>A0A3T2H964_LISMN</name>
<dbReference type="AlphaFoldDB" id="A0A3T2H964"/>
<reference evidence="2" key="2">
    <citation type="journal article" date="2018" name="Genome Biol.">
        <title>SKESA: strategic k-mer extension for scrupulous assemblies.</title>
        <authorList>
            <person name="Souvorov A."/>
            <person name="Agarwala R."/>
            <person name="Lipman D.J."/>
        </authorList>
    </citation>
    <scope>NUCLEOTIDE SEQUENCE</scope>
    <source>
        <strain evidence="2">SFBRL218_S4</strain>
    </source>
</reference>
<reference evidence="3 4" key="1">
    <citation type="journal article" date="2018" name="BMC Genomics">
        <title>Genes significantly associated with lineage II food isolates of Listeria monocytogenes.</title>
        <authorList>
            <person name="Pirone-Davies C."/>
            <person name="Chen Y."/>
            <person name="Pightling A."/>
            <person name="Ryan G."/>
            <person name="Wang Y."/>
            <person name="Yao K."/>
            <person name="Hoffmann M."/>
            <person name="Allard M.W."/>
        </authorList>
    </citation>
    <scope>NUCLEOTIDE SEQUENCE [LARGE SCALE GENOMIC DNA]</scope>
    <source>
        <strain evidence="3 4">CFSAN028761</strain>
    </source>
</reference>
<dbReference type="RefSeq" id="WP_003735233.1">
    <property type="nucleotide sequence ID" value="NZ_CP025221.1"/>
</dbReference>
<gene>
    <name evidence="3" type="ORF">AE233_01309</name>
    <name evidence="2" type="ORF">IP987_002738</name>
</gene>
<protein>
    <submittedName>
        <fullName evidence="2">Conjugal transfer protein</fullName>
    </submittedName>
</protein>
<evidence type="ECO:0000313" key="4">
    <source>
        <dbReference type="Proteomes" id="UP000280270"/>
    </source>
</evidence>
<reference evidence="2" key="3">
    <citation type="submission" date="2020-10" db="EMBL/GenBank/DDBJ databases">
        <authorList>
            <consortium name="NCBI Pathogen Detection Project"/>
        </authorList>
    </citation>
    <scope>NUCLEOTIDE SEQUENCE</scope>
    <source>
        <strain evidence="2">SFBRL218_S4</strain>
    </source>
</reference>
<dbReference type="InterPro" id="IPR025608">
    <property type="entry name" value="TcpE"/>
</dbReference>
<organism evidence="2">
    <name type="scientific">Listeria monocytogenes</name>
    <dbReference type="NCBI Taxonomy" id="1639"/>
    <lineage>
        <taxon>Bacteria</taxon>
        <taxon>Bacillati</taxon>
        <taxon>Bacillota</taxon>
        <taxon>Bacilli</taxon>
        <taxon>Bacillales</taxon>
        <taxon>Listeriaceae</taxon>
        <taxon>Listeria</taxon>
    </lineage>
</organism>
<sequence>MNREEMRVVFNYRKIFREEKVIREYAEGKSLPFPIPLMLALNFVGALIISALFSQLLQLFGLADWWLVPCIFISLMYAFLVAKIKPDGKNLYVYLFDYIRFYYRYKIKRIKIANDKAIKQAEIVIFTNTERVSTTYGGKIKDSGQGNQRQFTTNKQGRRVGVL</sequence>
<dbReference type="Pfam" id="PF12648">
    <property type="entry name" value="TcpE"/>
    <property type="match status" value="1"/>
</dbReference>
<feature type="transmembrane region" description="Helical" evidence="1">
    <location>
        <begin position="33"/>
        <end position="53"/>
    </location>
</feature>
<keyword evidence="1" id="KW-1133">Transmembrane helix</keyword>
<evidence type="ECO:0000313" key="3">
    <source>
        <dbReference type="EMBL" id="RKC01053.1"/>
    </source>
</evidence>
<proteinExistence type="predicted"/>
<dbReference type="EMBL" id="QUQA01000010">
    <property type="protein sequence ID" value="RKC01053.1"/>
    <property type="molecule type" value="Genomic_DNA"/>
</dbReference>
<evidence type="ECO:0000256" key="1">
    <source>
        <dbReference type="SAM" id="Phobius"/>
    </source>
</evidence>